<evidence type="ECO:0000313" key="1">
    <source>
        <dbReference type="EMBL" id="RYP06680.1"/>
    </source>
</evidence>
<protein>
    <submittedName>
        <fullName evidence="1">Uncharacterized protein</fullName>
    </submittedName>
</protein>
<dbReference type="OrthoDB" id="4699419at2759"/>
<keyword evidence="2" id="KW-1185">Reference proteome</keyword>
<gene>
    <name evidence="1" type="ORF">DL764_003026</name>
</gene>
<dbReference type="AlphaFoldDB" id="A0A4Q4TM92"/>
<reference evidence="1 2" key="1">
    <citation type="submission" date="2018-06" db="EMBL/GenBank/DDBJ databases">
        <title>Complete Genomes of Monosporascus.</title>
        <authorList>
            <person name="Robinson A.J."/>
            <person name="Natvig D.O."/>
        </authorList>
    </citation>
    <scope>NUCLEOTIDE SEQUENCE [LARGE SCALE GENOMIC DNA]</scope>
    <source>
        <strain evidence="1 2">CBS 110550</strain>
    </source>
</reference>
<dbReference type="Proteomes" id="UP000293360">
    <property type="component" value="Unassembled WGS sequence"/>
</dbReference>
<dbReference type="EMBL" id="QJNU01000120">
    <property type="protein sequence ID" value="RYP06680.1"/>
    <property type="molecule type" value="Genomic_DNA"/>
</dbReference>
<accession>A0A4Q4TM92</accession>
<proteinExistence type="predicted"/>
<comment type="caution">
    <text evidence="1">The sequence shown here is derived from an EMBL/GenBank/DDBJ whole genome shotgun (WGS) entry which is preliminary data.</text>
</comment>
<organism evidence="1 2">
    <name type="scientific">Monosporascus ibericus</name>
    <dbReference type="NCBI Taxonomy" id="155417"/>
    <lineage>
        <taxon>Eukaryota</taxon>
        <taxon>Fungi</taxon>
        <taxon>Dikarya</taxon>
        <taxon>Ascomycota</taxon>
        <taxon>Pezizomycotina</taxon>
        <taxon>Sordariomycetes</taxon>
        <taxon>Xylariomycetidae</taxon>
        <taxon>Xylariales</taxon>
        <taxon>Xylariales incertae sedis</taxon>
        <taxon>Monosporascus</taxon>
    </lineage>
</organism>
<sequence length="229" mass="26602">MSSVASTSGGLRAFVNSRFYRQILMDDYHDNLGRPTYRLRRLLHVASTLGAPIFMGADNAYLWCKVYEPAIDGPLADVNSLEFEQELDRIHEPFTNPPPFLGSQDMRPDESVKIRHGDLVYWFTKVWYGPEFSWARVMLDAYLGYMQYALENITMRDFLVTPQTYNKALESEYIAIEIATTKRLTPEQEASLVPAREKILEGIHYRVSLDHMGGKPVYFTFRNFRARRR</sequence>
<evidence type="ECO:0000313" key="2">
    <source>
        <dbReference type="Proteomes" id="UP000293360"/>
    </source>
</evidence>
<name>A0A4Q4TM92_9PEZI</name>